<feature type="compositionally biased region" description="Basic residues" evidence="1">
    <location>
        <begin position="169"/>
        <end position="183"/>
    </location>
</feature>
<dbReference type="GO" id="GO:0004523">
    <property type="term" value="F:RNA-DNA hybrid ribonuclease activity"/>
    <property type="evidence" value="ECO:0007669"/>
    <property type="project" value="InterPro"/>
</dbReference>
<reference evidence="3" key="1">
    <citation type="submission" date="2019-12" db="EMBL/GenBank/DDBJ databases">
        <title>Genome sequencing and annotation of Brassica cretica.</title>
        <authorList>
            <person name="Studholme D.J."/>
            <person name="Sarris P."/>
        </authorList>
    </citation>
    <scope>NUCLEOTIDE SEQUENCE</scope>
    <source>
        <strain evidence="3">PFS-109/04</strain>
        <tissue evidence="3">Leaf</tissue>
    </source>
</reference>
<dbReference type="PANTHER" id="PTHR47074">
    <property type="entry name" value="BNAC02G40300D PROTEIN"/>
    <property type="match status" value="1"/>
</dbReference>
<organism evidence="3 4">
    <name type="scientific">Brassica cretica</name>
    <name type="common">Mustard</name>
    <dbReference type="NCBI Taxonomy" id="69181"/>
    <lineage>
        <taxon>Eukaryota</taxon>
        <taxon>Viridiplantae</taxon>
        <taxon>Streptophyta</taxon>
        <taxon>Embryophyta</taxon>
        <taxon>Tracheophyta</taxon>
        <taxon>Spermatophyta</taxon>
        <taxon>Magnoliopsida</taxon>
        <taxon>eudicotyledons</taxon>
        <taxon>Gunneridae</taxon>
        <taxon>Pentapetalae</taxon>
        <taxon>rosids</taxon>
        <taxon>malvids</taxon>
        <taxon>Brassicales</taxon>
        <taxon>Brassicaceae</taxon>
        <taxon>Brassiceae</taxon>
        <taxon>Brassica</taxon>
    </lineage>
</organism>
<evidence type="ECO:0000259" key="2">
    <source>
        <dbReference type="Pfam" id="PF13456"/>
    </source>
</evidence>
<name>A0A8S9SLC6_BRACR</name>
<feature type="region of interest" description="Disordered" evidence="1">
    <location>
        <begin position="152"/>
        <end position="218"/>
    </location>
</feature>
<proteinExistence type="predicted"/>
<dbReference type="Pfam" id="PF13456">
    <property type="entry name" value="RVT_3"/>
    <property type="match status" value="1"/>
</dbReference>
<sequence length="449" mass="49341">MIYSSQLIDYCVIKGLVDSTFSSLSVQGPPPLLPALFSQPAKTIGVSAHGSEFGPPGFPRNARIQRVRQAITYAARAPPVILTKITPDLDKGKGHVFDYPDISSLLQWHATKKLKITSSARLTLLENESETESSTASLPALLPPFDITTGFQLGISSKDPTAGDGKGDKKARRRPPSGKRKTQVRAVGTARNSTQNEENNRENGTKKKSDMSTPSSMVGKAGFEEVVRRGWDSCGGDNSSIMDRLSRSSAFSCVTKSVEEANIWFQVNNDTCVPGHDIAQPLPLSDHWVRPPMGFLKCNISSAWDHLSGLSGAGWLLRDHQGTPLNHSRRAFSESTSRREADLKSLLWAVESMVNMRLKNVILEASSIELRESLLEPHQYPELKSLIERILLLFFRLDSWSLIHVHGSRNRVSTAIDVSIIANFRTQSYVATGGPSWLSHTILSEAQAV</sequence>
<dbReference type="PANTHER" id="PTHR47074:SF11">
    <property type="entry name" value="REVERSE TRANSCRIPTASE-LIKE PROTEIN"/>
    <property type="match status" value="1"/>
</dbReference>
<dbReference type="CDD" id="cd06222">
    <property type="entry name" value="RNase_H_like"/>
    <property type="match status" value="1"/>
</dbReference>
<gene>
    <name evidence="3" type="ORF">F2Q69_00033872</name>
</gene>
<feature type="compositionally biased region" description="Basic and acidic residues" evidence="1">
    <location>
        <begin position="198"/>
        <end position="210"/>
    </location>
</feature>
<dbReference type="AlphaFoldDB" id="A0A8S9SLC6"/>
<dbReference type="GO" id="GO:0003676">
    <property type="term" value="F:nucleic acid binding"/>
    <property type="evidence" value="ECO:0007669"/>
    <property type="project" value="InterPro"/>
</dbReference>
<evidence type="ECO:0000313" key="3">
    <source>
        <dbReference type="EMBL" id="KAF3600790.1"/>
    </source>
</evidence>
<dbReference type="InterPro" id="IPR044730">
    <property type="entry name" value="RNase_H-like_dom_plant"/>
</dbReference>
<feature type="domain" description="RNase H type-1" evidence="2">
    <location>
        <begin position="301"/>
        <end position="414"/>
    </location>
</feature>
<evidence type="ECO:0000256" key="1">
    <source>
        <dbReference type="SAM" id="MobiDB-lite"/>
    </source>
</evidence>
<dbReference type="InterPro" id="IPR002156">
    <property type="entry name" value="RNaseH_domain"/>
</dbReference>
<evidence type="ECO:0000313" key="4">
    <source>
        <dbReference type="Proteomes" id="UP000712600"/>
    </source>
</evidence>
<comment type="caution">
    <text evidence="3">The sequence shown here is derived from an EMBL/GenBank/DDBJ whole genome shotgun (WGS) entry which is preliminary data.</text>
</comment>
<dbReference type="Proteomes" id="UP000712600">
    <property type="component" value="Unassembled WGS sequence"/>
</dbReference>
<dbReference type="EMBL" id="QGKX02000004">
    <property type="protein sequence ID" value="KAF3600790.1"/>
    <property type="molecule type" value="Genomic_DNA"/>
</dbReference>
<accession>A0A8S9SLC6</accession>
<protein>
    <recommendedName>
        <fullName evidence="2">RNase H type-1 domain-containing protein</fullName>
    </recommendedName>
</protein>
<dbReference type="InterPro" id="IPR052929">
    <property type="entry name" value="RNase_H-like_EbsB-rel"/>
</dbReference>